<sequence length="48" mass="5293">MLTRALPILSGAYLGMIEKKLGNNSGVNTPLLFYKINKLRLTNMSEPA</sequence>
<proteinExistence type="predicted"/>
<gene>
    <name evidence="1" type="ORF">PAGA_b0825</name>
</gene>
<accession>A0ACA8E392</accession>
<evidence type="ECO:0000313" key="1">
    <source>
        <dbReference type="EMBL" id="ATC84671.1"/>
    </source>
</evidence>
<evidence type="ECO:0000313" key="2">
    <source>
        <dbReference type="Proteomes" id="UP000217277"/>
    </source>
</evidence>
<reference evidence="1" key="1">
    <citation type="submission" date="2015-03" db="EMBL/GenBank/DDBJ databases">
        <authorList>
            <person name="Xie B.-B."/>
            <person name="Rong J.-C."/>
            <person name="Qin Q.-L."/>
            <person name="Zhang Y.-Z."/>
        </authorList>
    </citation>
    <scope>NUCLEOTIDE SEQUENCE</scope>
    <source>
        <strain evidence="1">DSM 14585</strain>
    </source>
</reference>
<name>A0ACA8E392_9GAMM</name>
<dbReference type="Proteomes" id="UP000217277">
    <property type="component" value="Chromosome II"/>
</dbReference>
<dbReference type="EMBL" id="CP011012">
    <property type="protein sequence ID" value="ATC84671.1"/>
    <property type="molecule type" value="Genomic_DNA"/>
</dbReference>
<organism evidence="1 2">
    <name type="scientific">Pseudoalteromonas agarivorans DSM 14585</name>
    <dbReference type="NCBI Taxonomy" id="1312369"/>
    <lineage>
        <taxon>Bacteria</taxon>
        <taxon>Pseudomonadati</taxon>
        <taxon>Pseudomonadota</taxon>
        <taxon>Gammaproteobacteria</taxon>
        <taxon>Alteromonadales</taxon>
        <taxon>Pseudoalteromonadaceae</taxon>
        <taxon>Pseudoalteromonas</taxon>
    </lineage>
</organism>
<keyword evidence="2" id="KW-1185">Reference proteome</keyword>
<protein>
    <submittedName>
        <fullName evidence="1">Uncharacterized protein</fullName>
    </submittedName>
</protein>